<sequence length="449" mass="50648">MIDYSLFYGRSLLKEELPFKLTEEITGKLKKAPAFVTVNGEKVCARCASVSTVSRRYPCTCGGTCLYCRECIGLGKVRECAMLYTLTDPRQFVSFDKPCLKWEGQLSAQQSEASSQVIESILAYTETILWAVAGAGKTEMLFRGIQEALEDNKRVCIASPRVDVCLELAPRIHDAFPDVPLAVLYGGAEESYRYTQLVIATTHQLYRFDDAFDVLIIDEVDAFPYHLNQALLFAADKARRKPSCLIHLTATPDRCMQKRISSGEIKAVILPARYHGFALPVPEGVYHKSTLVNESQAEKTVLIRHMQQLVDQKQTFLLFLPTIALMGKLEPILKSIFSEVSFECVHSRDILRKEKVKKMRDGELIFLVTTTILERGVTFENIDVLVWEADHAVFTEAALVQIAGRAGRSKNHPDGKVTFYHHGWTKAMKAAVKQIKRMNHLARRRGLIR</sequence>
<dbReference type="GO" id="GO:0003677">
    <property type="term" value="F:DNA binding"/>
    <property type="evidence" value="ECO:0007669"/>
    <property type="project" value="UniProtKB-KW"/>
</dbReference>
<dbReference type="GO" id="GO:0006270">
    <property type="term" value="P:DNA replication initiation"/>
    <property type="evidence" value="ECO:0007669"/>
    <property type="project" value="TreeGrafter"/>
</dbReference>
<feature type="domain" description="Helicase C-terminal" evidence="5">
    <location>
        <begin position="301"/>
        <end position="449"/>
    </location>
</feature>
<evidence type="ECO:0000313" key="6">
    <source>
        <dbReference type="EMBL" id="SFC29094.1"/>
    </source>
</evidence>
<dbReference type="InterPro" id="IPR014001">
    <property type="entry name" value="Helicase_ATP-bd"/>
</dbReference>
<keyword evidence="7" id="KW-1185">Reference proteome</keyword>
<evidence type="ECO:0000259" key="5">
    <source>
        <dbReference type="PROSITE" id="PS51194"/>
    </source>
</evidence>
<dbReference type="Proteomes" id="UP000199612">
    <property type="component" value="Unassembled WGS sequence"/>
</dbReference>
<feature type="domain" description="Helicase ATP-binding" evidence="4">
    <location>
        <begin position="118"/>
        <end position="270"/>
    </location>
</feature>
<reference evidence="7" key="1">
    <citation type="submission" date="2016-10" db="EMBL/GenBank/DDBJ databases">
        <authorList>
            <person name="Varghese N."/>
            <person name="Submissions S."/>
        </authorList>
    </citation>
    <scope>NUCLEOTIDE SEQUENCE [LARGE SCALE GENOMIC DNA]</scope>
    <source>
        <strain evidence="7">DSM 23664</strain>
    </source>
</reference>
<dbReference type="EMBL" id="FOLT01000004">
    <property type="protein sequence ID" value="SFC29094.1"/>
    <property type="molecule type" value="Genomic_DNA"/>
</dbReference>
<evidence type="ECO:0000256" key="2">
    <source>
        <dbReference type="ARBA" id="ARBA00022840"/>
    </source>
</evidence>
<dbReference type="SUPFAM" id="SSF52540">
    <property type="entry name" value="P-loop containing nucleoside triphosphate hydrolases"/>
    <property type="match status" value="1"/>
</dbReference>
<evidence type="ECO:0000256" key="3">
    <source>
        <dbReference type="ARBA" id="ARBA00023125"/>
    </source>
</evidence>
<dbReference type="STRING" id="753702.SAMN04488102_104247"/>
<dbReference type="PANTHER" id="PTHR30580">
    <property type="entry name" value="PRIMOSOMAL PROTEIN N"/>
    <property type="match status" value="1"/>
</dbReference>
<dbReference type="GO" id="GO:0005524">
    <property type="term" value="F:ATP binding"/>
    <property type="evidence" value="ECO:0007669"/>
    <property type="project" value="UniProtKB-KW"/>
</dbReference>
<evidence type="ECO:0000259" key="4">
    <source>
        <dbReference type="PROSITE" id="PS51192"/>
    </source>
</evidence>
<keyword evidence="3" id="KW-0238">DNA-binding</keyword>
<dbReference type="InterPro" id="IPR001650">
    <property type="entry name" value="Helicase_C-like"/>
</dbReference>
<dbReference type="PROSITE" id="PS51192">
    <property type="entry name" value="HELICASE_ATP_BIND_1"/>
    <property type="match status" value="1"/>
</dbReference>
<dbReference type="InterPro" id="IPR006935">
    <property type="entry name" value="Helicase/UvrB_N"/>
</dbReference>
<proteinExistence type="predicted"/>
<dbReference type="GO" id="GO:0043138">
    <property type="term" value="F:3'-5' DNA helicase activity"/>
    <property type="evidence" value="ECO:0007669"/>
    <property type="project" value="TreeGrafter"/>
</dbReference>
<dbReference type="Pfam" id="PF04851">
    <property type="entry name" value="ResIII"/>
    <property type="match status" value="1"/>
</dbReference>
<keyword evidence="2" id="KW-0067">ATP-binding</keyword>
<accession>A0A1I1HYT9</accession>
<gene>
    <name evidence="6" type="ORF">SAMN04488102_104247</name>
</gene>
<evidence type="ECO:0000313" key="7">
    <source>
        <dbReference type="Proteomes" id="UP000199612"/>
    </source>
</evidence>
<dbReference type="Pfam" id="PF00271">
    <property type="entry name" value="Helicase_C"/>
    <property type="match status" value="1"/>
</dbReference>
<dbReference type="PROSITE" id="PS51194">
    <property type="entry name" value="HELICASE_CTER"/>
    <property type="match status" value="1"/>
</dbReference>
<name>A0A1I1HYT9_9LACT</name>
<dbReference type="PANTHER" id="PTHR30580:SF1">
    <property type="entry name" value="COMF OPERON PROTEIN 1"/>
    <property type="match status" value="1"/>
</dbReference>
<dbReference type="OrthoDB" id="2077914at2"/>
<dbReference type="InterPro" id="IPR027417">
    <property type="entry name" value="P-loop_NTPase"/>
</dbReference>
<keyword evidence="1" id="KW-0547">Nucleotide-binding</keyword>
<dbReference type="Gene3D" id="3.40.50.300">
    <property type="entry name" value="P-loop containing nucleotide triphosphate hydrolases"/>
    <property type="match status" value="2"/>
</dbReference>
<evidence type="ECO:0000256" key="1">
    <source>
        <dbReference type="ARBA" id="ARBA00022741"/>
    </source>
</evidence>
<protein>
    <submittedName>
        <fullName evidence="6">Competence protein ComFA</fullName>
    </submittedName>
</protein>
<dbReference type="AlphaFoldDB" id="A0A1I1HYT9"/>
<dbReference type="GO" id="GO:0006302">
    <property type="term" value="P:double-strand break repair"/>
    <property type="evidence" value="ECO:0007669"/>
    <property type="project" value="TreeGrafter"/>
</dbReference>
<dbReference type="SMART" id="SM00490">
    <property type="entry name" value="HELICc"/>
    <property type="match status" value="1"/>
</dbReference>
<organism evidence="6 7">
    <name type="scientific">Alkalibacterium subtropicum</name>
    <dbReference type="NCBI Taxonomy" id="753702"/>
    <lineage>
        <taxon>Bacteria</taxon>
        <taxon>Bacillati</taxon>
        <taxon>Bacillota</taxon>
        <taxon>Bacilli</taxon>
        <taxon>Lactobacillales</taxon>
        <taxon>Carnobacteriaceae</taxon>
        <taxon>Alkalibacterium</taxon>
    </lineage>
</organism>
<dbReference type="SMART" id="SM00487">
    <property type="entry name" value="DEXDc"/>
    <property type="match status" value="1"/>
</dbReference>
<dbReference type="RefSeq" id="WP_091529573.1">
    <property type="nucleotide sequence ID" value="NZ_FOLT01000004.1"/>
</dbReference>
<dbReference type="GO" id="GO:0016787">
    <property type="term" value="F:hydrolase activity"/>
    <property type="evidence" value="ECO:0007669"/>
    <property type="project" value="InterPro"/>
</dbReference>
<dbReference type="GO" id="GO:0006310">
    <property type="term" value="P:DNA recombination"/>
    <property type="evidence" value="ECO:0007669"/>
    <property type="project" value="TreeGrafter"/>
</dbReference>